<dbReference type="InterPro" id="IPR045584">
    <property type="entry name" value="Pilin-like"/>
</dbReference>
<keyword evidence="1" id="KW-0812">Transmembrane</keyword>
<dbReference type="Pfam" id="PF07596">
    <property type="entry name" value="SBP_bac_10"/>
    <property type="match status" value="1"/>
</dbReference>
<dbReference type="EMBL" id="CP036265">
    <property type="protein sequence ID" value="QDT14495.1"/>
    <property type="molecule type" value="Genomic_DNA"/>
</dbReference>
<evidence type="ECO:0000259" key="2">
    <source>
        <dbReference type="Pfam" id="PF07596"/>
    </source>
</evidence>
<dbReference type="Pfam" id="PF07963">
    <property type="entry name" value="N_methyl"/>
    <property type="match status" value="1"/>
</dbReference>
<dbReference type="KEGG" id="acaf:CA12_05690"/>
<dbReference type="InterPro" id="IPR027558">
    <property type="entry name" value="Pre_pil_HX9DG_C"/>
</dbReference>
<sequence length="381" mass="40115">MSRSPSPKSAGRAGFTLIELLVVIAIIAILVSLLLPAVQQAREAARRSQCQNNLKQLGLAAHNYHSTYQVFSMGSGGTTGTPAPPTTQLQENNGNLLSAFPPLLPYLDQTAMWNQISKPLDRDGNASTTNDIHPPFGPNPNQTTYKAWTQSLSSMLCPSNGANLSTLGETNYGMNWGDNPRGVRSSNRTHARGMFLLGNNLGLRDARDGTVNTLLFAEIARAEDRTVQARMATAITAVGYSDTVGYATPGACLEPAVVDPNNPGNYASAVVLNGSFRGRGWAGAWGHYTGVTTIMPPNGPSCDNDADHSVNAMPTAGSFHTGGIQVTLADGSVRFISETIDLGKLGDSDPANDASVFSGKSPYGAWGALGTRAGGEVVDEY</sequence>
<dbReference type="RefSeq" id="WP_165700519.1">
    <property type="nucleotide sequence ID" value="NZ_CP036265.1"/>
</dbReference>
<dbReference type="SUPFAM" id="SSF54523">
    <property type="entry name" value="Pili subunits"/>
    <property type="match status" value="1"/>
</dbReference>
<dbReference type="InterPro" id="IPR012902">
    <property type="entry name" value="N_methyl_site"/>
</dbReference>
<organism evidence="3 4">
    <name type="scientific">Alienimonas californiensis</name>
    <dbReference type="NCBI Taxonomy" id="2527989"/>
    <lineage>
        <taxon>Bacteria</taxon>
        <taxon>Pseudomonadati</taxon>
        <taxon>Planctomycetota</taxon>
        <taxon>Planctomycetia</taxon>
        <taxon>Planctomycetales</taxon>
        <taxon>Planctomycetaceae</taxon>
        <taxon>Alienimonas</taxon>
    </lineage>
</organism>
<dbReference type="PROSITE" id="PS00409">
    <property type="entry name" value="PROKAR_NTER_METHYL"/>
    <property type="match status" value="1"/>
</dbReference>
<accession>A0A517P568</accession>
<evidence type="ECO:0000313" key="4">
    <source>
        <dbReference type="Proteomes" id="UP000318741"/>
    </source>
</evidence>
<dbReference type="AlphaFoldDB" id="A0A517P568"/>
<feature type="transmembrane region" description="Helical" evidence="1">
    <location>
        <begin position="20"/>
        <end position="38"/>
    </location>
</feature>
<dbReference type="NCBIfam" id="TIGR02532">
    <property type="entry name" value="IV_pilin_GFxxxE"/>
    <property type="match status" value="1"/>
</dbReference>
<evidence type="ECO:0000313" key="3">
    <source>
        <dbReference type="EMBL" id="QDT14495.1"/>
    </source>
</evidence>
<keyword evidence="1" id="KW-1133">Transmembrane helix</keyword>
<dbReference type="PANTHER" id="PTHR30093:SF2">
    <property type="entry name" value="TYPE II SECRETION SYSTEM PROTEIN H"/>
    <property type="match status" value="1"/>
</dbReference>
<dbReference type="PANTHER" id="PTHR30093">
    <property type="entry name" value="GENERAL SECRETION PATHWAY PROTEIN G"/>
    <property type="match status" value="1"/>
</dbReference>
<keyword evidence="1" id="KW-0472">Membrane</keyword>
<proteinExistence type="predicted"/>
<dbReference type="Proteomes" id="UP000318741">
    <property type="component" value="Chromosome"/>
</dbReference>
<dbReference type="Gene3D" id="3.30.700.10">
    <property type="entry name" value="Glycoprotein, Type 4 Pilin"/>
    <property type="match status" value="1"/>
</dbReference>
<name>A0A517P568_9PLAN</name>
<evidence type="ECO:0000256" key="1">
    <source>
        <dbReference type="SAM" id="Phobius"/>
    </source>
</evidence>
<dbReference type="NCBIfam" id="TIGR04294">
    <property type="entry name" value="pre_pil_HX9DG"/>
    <property type="match status" value="1"/>
</dbReference>
<reference evidence="3 4" key="1">
    <citation type="submission" date="2019-02" db="EMBL/GenBank/DDBJ databases">
        <title>Deep-cultivation of Planctomycetes and their phenomic and genomic characterization uncovers novel biology.</title>
        <authorList>
            <person name="Wiegand S."/>
            <person name="Jogler M."/>
            <person name="Boedeker C."/>
            <person name="Pinto D."/>
            <person name="Vollmers J."/>
            <person name="Rivas-Marin E."/>
            <person name="Kohn T."/>
            <person name="Peeters S.H."/>
            <person name="Heuer A."/>
            <person name="Rast P."/>
            <person name="Oberbeckmann S."/>
            <person name="Bunk B."/>
            <person name="Jeske O."/>
            <person name="Meyerdierks A."/>
            <person name="Storesund J.E."/>
            <person name="Kallscheuer N."/>
            <person name="Luecker S."/>
            <person name="Lage O.M."/>
            <person name="Pohl T."/>
            <person name="Merkel B.J."/>
            <person name="Hornburger P."/>
            <person name="Mueller R.-W."/>
            <person name="Bruemmer F."/>
            <person name="Labrenz M."/>
            <person name="Spormann A.M."/>
            <person name="Op den Camp H."/>
            <person name="Overmann J."/>
            <person name="Amann R."/>
            <person name="Jetten M.S.M."/>
            <person name="Mascher T."/>
            <person name="Medema M.H."/>
            <person name="Devos D.P."/>
            <person name="Kaster A.-K."/>
            <person name="Ovreas L."/>
            <person name="Rohde M."/>
            <person name="Galperin M.Y."/>
            <person name="Jogler C."/>
        </authorList>
    </citation>
    <scope>NUCLEOTIDE SEQUENCE [LARGE SCALE GENOMIC DNA]</scope>
    <source>
        <strain evidence="3 4">CA12</strain>
    </source>
</reference>
<feature type="domain" description="DUF1559" evidence="2">
    <location>
        <begin position="39"/>
        <end position="342"/>
    </location>
</feature>
<dbReference type="InterPro" id="IPR011453">
    <property type="entry name" value="DUF1559"/>
</dbReference>
<protein>
    <submittedName>
        <fullName evidence="3">Putative major pilin subunit</fullName>
    </submittedName>
</protein>
<gene>
    <name evidence="3" type="ORF">CA12_05690</name>
</gene>
<keyword evidence="4" id="KW-1185">Reference proteome</keyword>